<feature type="compositionally biased region" description="Low complexity" evidence="1">
    <location>
        <begin position="156"/>
        <end position="168"/>
    </location>
</feature>
<dbReference type="STRING" id="1423747.FC69_GL001217"/>
<dbReference type="EMBL" id="AZEX01000002">
    <property type="protein sequence ID" value="KRL62006.1"/>
    <property type="molecule type" value="Genomic_DNA"/>
</dbReference>
<gene>
    <name evidence="2" type="ORF">FC69_GL001217</name>
</gene>
<evidence type="ECO:0000313" key="3">
    <source>
        <dbReference type="Proteomes" id="UP000051264"/>
    </source>
</evidence>
<organism evidence="2 3">
    <name type="scientific">Latilactobacillus fuchuensis DSM 14340 = JCM 11249</name>
    <dbReference type="NCBI Taxonomy" id="1423747"/>
    <lineage>
        <taxon>Bacteria</taxon>
        <taxon>Bacillati</taxon>
        <taxon>Bacillota</taxon>
        <taxon>Bacilli</taxon>
        <taxon>Lactobacillales</taxon>
        <taxon>Lactobacillaceae</taxon>
        <taxon>Latilactobacillus</taxon>
    </lineage>
</organism>
<evidence type="ECO:0000256" key="1">
    <source>
        <dbReference type="SAM" id="MobiDB-lite"/>
    </source>
</evidence>
<feature type="region of interest" description="Disordered" evidence="1">
    <location>
        <begin position="142"/>
        <end position="179"/>
    </location>
</feature>
<protein>
    <submittedName>
        <fullName evidence="2">Uncharacterized protein</fullName>
    </submittedName>
</protein>
<accession>A0A0R1RYE1</accession>
<sequence length="226" mass="23555">MKKGTTLLSLTILSLGVYRFSQGFLRQQVQQVTAATVAVGQPVQSVPITGGEINITVKSYPKATTIKPTTPDESSDSSESEQSSPTTQEPAGQQFGQTTTESTKRTTVIQPAAPVAPNSATNQESKQTAQPAAILAGTTNGQAAPKSKLQQKPTMSSQQATSESTTAKTKQRRDFKKHHAQVEKDIVAFQGGSGSPAPGGSGGASTHVGVIFGELAGRSLFAVRND</sequence>
<feature type="compositionally biased region" description="Basic residues" evidence="1">
    <location>
        <begin position="169"/>
        <end position="179"/>
    </location>
</feature>
<dbReference type="eggNOG" id="ENOG5030TZM">
    <property type="taxonomic scope" value="Bacteria"/>
</dbReference>
<feature type="compositionally biased region" description="Polar residues" evidence="1">
    <location>
        <begin position="142"/>
        <end position="155"/>
    </location>
</feature>
<feature type="compositionally biased region" description="Polar residues" evidence="1">
    <location>
        <begin position="94"/>
        <end position="105"/>
    </location>
</feature>
<feature type="region of interest" description="Disordered" evidence="1">
    <location>
        <begin position="64"/>
        <end position="105"/>
    </location>
</feature>
<name>A0A0R1RYE1_9LACO</name>
<dbReference type="PATRIC" id="fig|1423747.3.peg.1242"/>
<feature type="compositionally biased region" description="Low complexity" evidence="1">
    <location>
        <begin position="80"/>
        <end position="90"/>
    </location>
</feature>
<dbReference type="AlphaFoldDB" id="A0A0R1RYE1"/>
<reference evidence="2 3" key="1">
    <citation type="journal article" date="2015" name="Genome Announc.">
        <title>Expanding the biotechnology potential of lactobacilli through comparative genomics of 213 strains and associated genera.</title>
        <authorList>
            <person name="Sun Z."/>
            <person name="Harris H.M."/>
            <person name="McCann A."/>
            <person name="Guo C."/>
            <person name="Argimon S."/>
            <person name="Zhang W."/>
            <person name="Yang X."/>
            <person name="Jeffery I.B."/>
            <person name="Cooney J.C."/>
            <person name="Kagawa T.F."/>
            <person name="Liu W."/>
            <person name="Song Y."/>
            <person name="Salvetti E."/>
            <person name="Wrobel A."/>
            <person name="Rasinkangas P."/>
            <person name="Parkhill J."/>
            <person name="Rea M.C."/>
            <person name="O'Sullivan O."/>
            <person name="Ritari J."/>
            <person name="Douillard F.P."/>
            <person name="Paul Ross R."/>
            <person name="Yang R."/>
            <person name="Briner A.E."/>
            <person name="Felis G.E."/>
            <person name="de Vos W.M."/>
            <person name="Barrangou R."/>
            <person name="Klaenhammer T.R."/>
            <person name="Caufield P.W."/>
            <person name="Cui Y."/>
            <person name="Zhang H."/>
            <person name="O'Toole P.W."/>
        </authorList>
    </citation>
    <scope>NUCLEOTIDE SEQUENCE [LARGE SCALE GENOMIC DNA]</scope>
    <source>
        <strain evidence="2 3">DSM 14340</strain>
    </source>
</reference>
<dbReference type="Proteomes" id="UP000051264">
    <property type="component" value="Unassembled WGS sequence"/>
</dbReference>
<comment type="caution">
    <text evidence="2">The sequence shown here is derived from an EMBL/GenBank/DDBJ whole genome shotgun (WGS) entry which is preliminary data.</text>
</comment>
<dbReference type="RefSeq" id="WP_025082742.1">
    <property type="nucleotide sequence ID" value="NZ_BAMJ01000006.1"/>
</dbReference>
<proteinExistence type="predicted"/>
<evidence type="ECO:0000313" key="2">
    <source>
        <dbReference type="EMBL" id="KRL62006.1"/>
    </source>
</evidence>